<proteinExistence type="predicted"/>
<sequence>MQLPSRTRRGCGSTATEGVNLLLHFAFVLGSGSGRCCVERNCSRRLMQPWVIVRSLPVSLLVASEGESALRRKSETN</sequence>
<reference evidence="1" key="1">
    <citation type="submission" date="2018-01" db="EMBL/GenBank/DDBJ databases">
        <title>An insight into the sialome of Amazonian anophelines.</title>
        <authorList>
            <person name="Ribeiro J.M."/>
            <person name="Scarpassa V."/>
            <person name="Calvo E."/>
        </authorList>
    </citation>
    <scope>NUCLEOTIDE SEQUENCE</scope>
    <source>
        <tissue evidence="1">Salivary glands</tissue>
    </source>
</reference>
<protein>
    <submittedName>
        <fullName evidence="1">Putative secreted protein</fullName>
    </submittedName>
</protein>
<name>A0A2M4B7P7_9DIPT</name>
<accession>A0A2M4B7P7</accession>
<dbReference type="AlphaFoldDB" id="A0A2M4B7P7"/>
<evidence type="ECO:0000313" key="1">
    <source>
        <dbReference type="EMBL" id="MBW49085.1"/>
    </source>
</evidence>
<organism evidence="1">
    <name type="scientific">Anopheles triannulatus</name>
    <dbReference type="NCBI Taxonomy" id="58253"/>
    <lineage>
        <taxon>Eukaryota</taxon>
        <taxon>Metazoa</taxon>
        <taxon>Ecdysozoa</taxon>
        <taxon>Arthropoda</taxon>
        <taxon>Hexapoda</taxon>
        <taxon>Insecta</taxon>
        <taxon>Pterygota</taxon>
        <taxon>Neoptera</taxon>
        <taxon>Endopterygota</taxon>
        <taxon>Diptera</taxon>
        <taxon>Nematocera</taxon>
        <taxon>Culicoidea</taxon>
        <taxon>Culicidae</taxon>
        <taxon>Anophelinae</taxon>
        <taxon>Anopheles</taxon>
    </lineage>
</organism>
<dbReference type="EMBL" id="GGFK01015764">
    <property type="protein sequence ID" value="MBW49085.1"/>
    <property type="molecule type" value="Transcribed_RNA"/>
</dbReference>